<feature type="signal peptide" evidence="2">
    <location>
        <begin position="1"/>
        <end position="21"/>
    </location>
</feature>
<evidence type="ECO:0000313" key="3">
    <source>
        <dbReference type="EMBL" id="CEO95578.1"/>
    </source>
</evidence>
<evidence type="ECO:0008006" key="5">
    <source>
        <dbReference type="Google" id="ProtNLM"/>
    </source>
</evidence>
<dbReference type="AlphaFoldDB" id="A0A0G4IK85"/>
<gene>
    <name evidence="3" type="ORF">PBRA_004304</name>
</gene>
<keyword evidence="4" id="KW-1185">Reference proteome</keyword>
<keyword evidence="2" id="KW-0732">Signal</keyword>
<accession>A0A0G4IK85</accession>
<dbReference type="EMBL" id="CDSF01000024">
    <property type="protein sequence ID" value="CEO95578.1"/>
    <property type="molecule type" value="Genomic_DNA"/>
</dbReference>
<evidence type="ECO:0000313" key="4">
    <source>
        <dbReference type="Proteomes" id="UP000039324"/>
    </source>
</evidence>
<organism evidence="3 4">
    <name type="scientific">Plasmodiophora brassicae</name>
    <name type="common">Clubroot disease agent</name>
    <dbReference type="NCBI Taxonomy" id="37360"/>
    <lineage>
        <taxon>Eukaryota</taxon>
        <taxon>Sar</taxon>
        <taxon>Rhizaria</taxon>
        <taxon>Endomyxa</taxon>
        <taxon>Phytomyxea</taxon>
        <taxon>Plasmodiophorida</taxon>
        <taxon>Plasmodiophoridae</taxon>
        <taxon>Plasmodiophora</taxon>
    </lineage>
</organism>
<name>A0A0G4IK85_PLABS</name>
<evidence type="ECO:0000256" key="1">
    <source>
        <dbReference type="SAM" id="MobiDB-lite"/>
    </source>
</evidence>
<feature type="chain" id="PRO_5005193263" description="HECT domain-containing protein" evidence="2">
    <location>
        <begin position="22"/>
        <end position="703"/>
    </location>
</feature>
<sequence length="703" mass="77904">MPVAAPLLAVLVCLLVTSARSSDSATGCAEVAQWSFDEISVYLNALPDSDAQSCFEAALLSSIDAGRQDAVKFIISTYGIHMDRGIATRIAWYAYVLSCRDDTSNAARIMRNDLLPIIQATYQLSENEIVFRFAIRYDACPLPDMSRPADPPSQRPPHAPALDGDRQQRRMSVPRRSVTYRLEGRRWIRRPGSDSEEPSSTGNDIRPPGIEPADERHPLGLRTPGQTGAPIWTDLPSPPSPPQLLPVEGIPQRRRRPRGDQDSSQLQDRNTRRRTQRPPLPPVGTINRNVERPPSTSTAPRPVLRRSNAALGVTATLREQERHLDGQAPSTAPIPDWKYRLRDGTQQEQAQMFLDRVSDLIDDGDERVRGRLFVMSESSHAIDEGGLSASLIQFASAEVVSRLSRAGQVLYSQFMDRAFIPWSPTMGTEDECRDLILLGALIGIIDNHRRLGPKRVMSLPIPLPAVAFRALLTDDALGLPTVTDDDAGETALAAVYRQYCGDRSPAQCKRDRQIDVDDMFPHVLGVDYNGTADGYIRGLVAVLLNSPAFYAMRYGYLATVRPPRRPPNSFEAMHMAVIGDTVVTMAKLGPKVKFLVDEDLCRRGVETAINNVRWVLAILSDVERADFVEAATGARCLPLTTDQHSMIQIVMHPYDHMTFHTCFRTVDVPFALAKNKDDLLVHLRDAVNEFVGQGITSTSHNAI</sequence>
<reference evidence="3 4" key="1">
    <citation type="submission" date="2015-02" db="EMBL/GenBank/DDBJ databases">
        <authorList>
            <person name="Chooi Y.-H."/>
        </authorList>
    </citation>
    <scope>NUCLEOTIDE SEQUENCE [LARGE SCALE GENOMIC DNA]</scope>
    <source>
        <strain evidence="3">E3</strain>
    </source>
</reference>
<dbReference type="Proteomes" id="UP000039324">
    <property type="component" value="Unassembled WGS sequence"/>
</dbReference>
<feature type="region of interest" description="Disordered" evidence="1">
    <location>
        <begin position="144"/>
        <end position="307"/>
    </location>
</feature>
<evidence type="ECO:0000256" key="2">
    <source>
        <dbReference type="SAM" id="SignalP"/>
    </source>
</evidence>
<proteinExistence type="predicted"/>
<feature type="compositionally biased region" description="Pro residues" evidence="1">
    <location>
        <begin position="149"/>
        <end position="159"/>
    </location>
</feature>
<protein>
    <recommendedName>
        <fullName evidence="5">HECT domain-containing protein</fullName>
    </recommendedName>
</protein>